<evidence type="ECO:0000313" key="2">
    <source>
        <dbReference type="EnsemblPlants" id="ORGLA08G0022700.1"/>
    </source>
</evidence>
<feature type="transmembrane region" description="Helical" evidence="1">
    <location>
        <begin position="30"/>
        <end position="54"/>
    </location>
</feature>
<keyword evidence="1" id="KW-1133">Transmembrane helix</keyword>
<keyword evidence="1" id="KW-0812">Transmembrane</keyword>
<accession>I1QFM6</accession>
<sequence>MATTDKRALLAAENGHGGGGPVAVSFNTNAIVLLALLVCGLGAVALHVVLQCALRVMPPSREERMHETRSATWPR</sequence>
<dbReference type="EnsemblPlants" id="ORGLA08G0022700.1">
    <property type="protein sequence ID" value="ORGLA08G0022700.1"/>
    <property type="gene ID" value="ORGLA08G0022700"/>
</dbReference>
<reference evidence="2" key="1">
    <citation type="submission" date="2015-06" db="UniProtKB">
        <authorList>
            <consortium name="EnsemblPlants"/>
        </authorList>
    </citation>
    <scope>IDENTIFICATION</scope>
</reference>
<keyword evidence="3" id="KW-1185">Reference proteome</keyword>
<dbReference type="HOGENOM" id="CLU_200005_0_0_1"/>
<protein>
    <submittedName>
        <fullName evidence="2">Uncharacterized protein</fullName>
    </submittedName>
</protein>
<dbReference type="OMA" id="ATTDKCA"/>
<dbReference type="Gramene" id="ORGLA08G0022700.1">
    <property type="protein sequence ID" value="ORGLA08G0022700.1"/>
    <property type="gene ID" value="ORGLA08G0022700"/>
</dbReference>
<organism evidence="2 3">
    <name type="scientific">Oryza glaberrima</name>
    <name type="common">African rice</name>
    <dbReference type="NCBI Taxonomy" id="4538"/>
    <lineage>
        <taxon>Eukaryota</taxon>
        <taxon>Viridiplantae</taxon>
        <taxon>Streptophyta</taxon>
        <taxon>Embryophyta</taxon>
        <taxon>Tracheophyta</taxon>
        <taxon>Spermatophyta</taxon>
        <taxon>Magnoliopsida</taxon>
        <taxon>Liliopsida</taxon>
        <taxon>Poales</taxon>
        <taxon>Poaceae</taxon>
        <taxon>BOP clade</taxon>
        <taxon>Oryzoideae</taxon>
        <taxon>Oryzeae</taxon>
        <taxon>Oryzinae</taxon>
        <taxon>Oryza</taxon>
    </lineage>
</organism>
<dbReference type="Proteomes" id="UP000007306">
    <property type="component" value="Chromosome 8"/>
</dbReference>
<proteinExistence type="predicted"/>
<evidence type="ECO:0000313" key="3">
    <source>
        <dbReference type="Proteomes" id="UP000007306"/>
    </source>
</evidence>
<name>I1QFM6_ORYGL</name>
<dbReference type="AlphaFoldDB" id="I1QFM6"/>
<keyword evidence="1" id="KW-0472">Membrane</keyword>
<reference evidence="2 3" key="2">
    <citation type="submission" date="2018-04" db="EMBL/GenBank/DDBJ databases">
        <title>OglaRS2 (Oryza glaberrima Reference Sequence Version 2).</title>
        <authorList>
            <person name="Zhang J."/>
            <person name="Kudrna D."/>
            <person name="Lee S."/>
            <person name="Talag J."/>
            <person name="Rajasekar S."/>
            <person name="Wing R.A."/>
        </authorList>
    </citation>
    <scope>NUCLEOTIDE SEQUENCE [LARGE SCALE GENOMIC DNA]</scope>
    <source>
        <strain evidence="2 3">cv. IRGC 96717</strain>
    </source>
</reference>
<evidence type="ECO:0000256" key="1">
    <source>
        <dbReference type="SAM" id="Phobius"/>
    </source>
</evidence>